<keyword evidence="5" id="KW-1185">Reference proteome</keyword>
<gene>
    <name evidence="4" type="ORF">TWF694_006539</name>
</gene>
<dbReference type="AlphaFoldDB" id="A0AAV9XLD0"/>
<dbReference type="EMBL" id="JAVHJO010000002">
    <property type="protein sequence ID" value="KAK6542595.1"/>
    <property type="molecule type" value="Genomic_DNA"/>
</dbReference>
<feature type="compositionally biased region" description="Low complexity" evidence="2">
    <location>
        <begin position="1"/>
        <end position="13"/>
    </location>
</feature>
<dbReference type="Gene3D" id="3.40.50.150">
    <property type="entry name" value="Vaccinia Virus protein VP39"/>
    <property type="match status" value="1"/>
</dbReference>
<evidence type="ECO:0000313" key="5">
    <source>
        <dbReference type="Proteomes" id="UP001365542"/>
    </source>
</evidence>
<dbReference type="NCBIfam" id="NF037959">
    <property type="entry name" value="MFS_SpdSyn"/>
    <property type="match status" value="1"/>
</dbReference>
<dbReference type="GO" id="GO:0006596">
    <property type="term" value="P:polyamine biosynthetic process"/>
    <property type="evidence" value="ECO:0007669"/>
    <property type="project" value="UniProtKB-KW"/>
</dbReference>
<evidence type="ECO:0000256" key="3">
    <source>
        <dbReference type="SAM" id="Phobius"/>
    </source>
</evidence>
<name>A0AAV9XLD0_9PEZI</name>
<dbReference type="InterPro" id="IPR029063">
    <property type="entry name" value="SAM-dependent_MTases_sf"/>
</dbReference>
<dbReference type="Proteomes" id="UP001365542">
    <property type="component" value="Unassembled WGS sequence"/>
</dbReference>
<sequence length="621" mass="68756">MSSSSTFKKSSSSAPPPPSSKNIRAAARRASSAKPTTSIFELVPSRTDIFTILGTLVICAVSSYASQISLSPVFGEIPSGLYHKQTKNTAFAASASIALALKYTLPRSRILLRLSRLLIPLIAVNIPIIQGFIWQYSSDLGATNGPIVTEALTVGVLLLVTVFTITGSVRPIGVPVQSVAITDITLLSLSWLFFTFSENMVSSYLGPHIGSRWPLTRCGMEATVSIFAASLHRSVFVLAALPSLFPVLYMEPRCATGNKGIAKLNEQLEPLNFTVLARQESNTGYLSVLENKKAEYRFLRCDHSILGGVWLKHHPELAKQKKNPEHLREPIYAVFVMLEAIRLIDPPARERKNPNALIIGLGIGTSASGLIQHGVKTHIVEIDPVVYKYAKEHFGLPPNHTAHIGDAVSYIRDEYLKAAIKQEEHQKYDYILHDVFTGGAVPADLFTWEFLEGLKSFLKPNGVIAINYAGDLHQPDAMSIVHTIESVFKTCQAFREFPKEADHDDSKGDFTNMVIYCTPFHRPRKDPKNSYHATINEEDIEAPYFHGPLRSDFLNTWVREVKLMPTNPVDLTGVREAAKAGNVSRLSTGTVHTLKQWQKDSAVSHWAIMNTVVPQDVWNLY</sequence>
<evidence type="ECO:0008006" key="6">
    <source>
        <dbReference type="Google" id="ProtNLM"/>
    </source>
</evidence>
<dbReference type="PANTHER" id="PTHR43317">
    <property type="entry name" value="THERMOSPERMINE SYNTHASE ACAULIS5"/>
    <property type="match status" value="1"/>
</dbReference>
<feature type="region of interest" description="Disordered" evidence="2">
    <location>
        <begin position="1"/>
        <end position="30"/>
    </location>
</feature>
<dbReference type="SUPFAM" id="SSF53335">
    <property type="entry name" value="S-adenosyl-L-methionine-dependent methyltransferases"/>
    <property type="match status" value="1"/>
</dbReference>
<keyword evidence="3" id="KW-1133">Transmembrane helix</keyword>
<comment type="caution">
    <text evidence="4">The sequence shown here is derived from an EMBL/GenBank/DDBJ whole genome shotgun (WGS) entry which is preliminary data.</text>
</comment>
<feature type="transmembrane region" description="Helical" evidence="3">
    <location>
        <begin position="147"/>
        <end position="165"/>
    </location>
</feature>
<proteinExistence type="predicted"/>
<keyword evidence="1" id="KW-0620">Polyamine biosynthesis</keyword>
<accession>A0AAV9XLD0</accession>
<organism evidence="4 5">
    <name type="scientific">Orbilia ellipsospora</name>
    <dbReference type="NCBI Taxonomy" id="2528407"/>
    <lineage>
        <taxon>Eukaryota</taxon>
        <taxon>Fungi</taxon>
        <taxon>Dikarya</taxon>
        <taxon>Ascomycota</taxon>
        <taxon>Pezizomycotina</taxon>
        <taxon>Orbiliomycetes</taxon>
        <taxon>Orbiliales</taxon>
        <taxon>Orbiliaceae</taxon>
        <taxon>Orbilia</taxon>
    </lineage>
</organism>
<keyword evidence="3" id="KW-0812">Transmembrane</keyword>
<keyword evidence="3" id="KW-0472">Membrane</keyword>
<dbReference type="Pfam" id="PF01564">
    <property type="entry name" value="Spermine_synth"/>
    <property type="match status" value="1"/>
</dbReference>
<reference evidence="4 5" key="1">
    <citation type="submission" date="2019-10" db="EMBL/GenBank/DDBJ databases">
        <authorList>
            <person name="Palmer J.M."/>
        </authorList>
    </citation>
    <scope>NUCLEOTIDE SEQUENCE [LARGE SCALE GENOMIC DNA]</scope>
    <source>
        <strain evidence="4 5">TWF694</strain>
    </source>
</reference>
<feature type="transmembrane region" description="Helical" evidence="3">
    <location>
        <begin position="172"/>
        <end position="194"/>
    </location>
</feature>
<feature type="transmembrane region" description="Helical" evidence="3">
    <location>
        <begin position="117"/>
        <end position="135"/>
    </location>
</feature>
<protein>
    <recommendedName>
        <fullName evidence="6">Spermine/spermidine synthase</fullName>
    </recommendedName>
</protein>
<dbReference type="PANTHER" id="PTHR43317:SF3">
    <property type="entry name" value="BLR2883 PROTEIN"/>
    <property type="match status" value="1"/>
</dbReference>
<evidence type="ECO:0000256" key="2">
    <source>
        <dbReference type="SAM" id="MobiDB-lite"/>
    </source>
</evidence>
<dbReference type="CDD" id="cd02440">
    <property type="entry name" value="AdoMet_MTases"/>
    <property type="match status" value="1"/>
</dbReference>
<evidence type="ECO:0000256" key="1">
    <source>
        <dbReference type="ARBA" id="ARBA00023115"/>
    </source>
</evidence>
<feature type="compositionally biased region" description="Low complexity" evidence="2">
    <location>
        <begin position="20"/>
        <end position="30"/>
    </location>
</feature>
<evidence type="ECO:0000313" key="4">
    <source>
        <dbReference type="EMBL" id="KAK6542595.1"/>
    </source>
</evidence>